<keyword evidence="2" id="KW-0067">ATP-binding</keyword>
<dbReference type="PANTHER" id="PTHR24223">
    <property type="entry name" value="ATP-BINDING CASSETTE SUB-FAMILY C"/>
    <property type="match status" value="1"/>
</dbReference>
<dbReference type="Gene3D" id="3.40.50.300">
    <property type="entry name" value="P-loop containing nucleotide triphosphate hydrolases"/>
    <property type="match status" value="1"/>
</dbReference>
<dbReference type="AlphaFoldDB" id="A0A6G1LM00"/>
<reference evidence="3" key="1">
    <citation type="journal article" date="2020" name="Stud. Mycol.">
        <title>101 Dothideomycetes genomes: a test case for predicting lifestyles and emergence of pathogens.</title>
        <authorList>
            <person name="Haridas S."/>
            <person name="Albert R."/>
            <person name="Binder M."/>
            <person name="Bloem J."/>
            <person name="Labutti K."/>
            <person name="Salamov A."/>
            <person name="Andreopoulos B."/>
            <person name="Baker S."/>
            <person name="Barry K."/>
            <person name="Bills G."/>
            <person name="Bluhm B."/>
            <person name="Cannon C."/>
            <person name="Castanera R."/>
            <person name="Culley D."/>
            <person name="Daum C."/>
            <person name="Ezra D."/>
            <person name="Gonzalez J."/>
            <person name="Henrissat B."/>
            <person name="Kuo A."/>
            <person name="Liang C."/>
            <person name="Lipzen A."/>
            <person name="Lutzoni F."/>
            <person name="Magnuson J."/>
            <person name="Mondo S."/>
            <person name="Nolan M."/>
            <person name="Ohm R."/>
            <person name="Pangilinan J."/>
            <person name="Park H.-J."/>
            <person name="Ramirez L."/>
            <person name="Alfaro M."/>
            <person name="Sun H."/>
            <person name="Tritt A."/>
            <person name="Yoshinaga Y."/>
            <person name="Zwiers L.-H."/>
            <person name="Turgeon B."/>
            <person name="Goodwin S."/>
            <person name="Spatafora J."/>
            <person name="Crous P."/>
            <person name="Grigoriev I."/>
        </authorList>
    </citation>
    <scope>NUCLEOTIDE SEQUENCE</scope>
    <source>
        <strain evidence="3">CBS 116005</strain>
    </source>
</reference>
<dbReference type="EMBL" id="ML995809">
    <property type="protein sequence ID" value="KAF2773971.1"/>
    <property type="molecule type" value="Genomic_DNA"/>
</dbReference>
<dbReference type="InterPro" id="IPR050173">
    <property type="entry name" value="ABC_transporter_C-like"/>
</dbReference>
<evidence type="ECO:0000313" key="3">
    <source>
        <dbReference type="EMBL" id="KAF2773971.1"/>
    </source>
</evidence>
<evidence type="ECO:0000313" key="4">
    <source>
        <dbReference type="Proteomes" id="UP000799436"/>
    </source>
</evidence>
<accession>A0A6G1LM00</accession>
<dbReference type="GO" id="GO:0005524">
    <property type="term" value="F:ATP binding"/>
    <property type="evidence" value="ECO:0007669"/>
    <property type="project" value="UniProtKB-KW"/>
</dbReference>
<protein>
    <submittedName>
        <fullName evidence="3">Uncharacterized protein</fullName>
    </submittedName>
</protein>
<dbReference type="Proteomes" id="UP000799436">
    <property type="component" value="Unassembled WGS sequence"/>
</dbReference>
<name>A0A6G1LM00_9PEZI</name>
<dbReference type="GO" id="GO:0042626">
    <property type="term" value="F:ATPase-coupled transmembrane transporter activity"/>
    <property type="evidence" value="ECO:0007669"/>
    <property type="project" value="TreeGrafter"/>
</dbReference>
<dbReference type="PANTHER" id="PTHR24223:SF399">
    <property type="entry name" value="ABC TRANSPORTER ATNG"/>
    <property type="match status" value="1"/>
</dbReference>
<dbReference type="GO" id="GO:0016020">
    <property type="term" value="C:membrane"/>
    <property type="evidence" value="ECO:0007669"/>
    <property type="project" value="TreeGrafter"/>
</dbReference>
<dbReference type="InterPro" id="IPR027417">
    <property type="entry name" value="P-loop_NTPase"/>
</dbReference>
<evidence type="ECO:0000256" key="2">
    <source>
        <dbReference type="ARBA" id="ARBA00022840"/>
    </source>
</evidence>
<keyword evidence="4" id="KW-1185">Reference proteome</keyword>
<keyword evidence="1" id="KW-0547">Nucleotide-binding</keyword>
<organism evidence="3 4">
    <name type="scientific">Teratosphaeria nubilosa</name>
    <dbReference type="NCBI Taxonomy" id="161662"/>
    <lineage>
        <taxon>Eukaryota</taxon>
        <taxon>Fungi</taxon>
        <taxon>Dikarya</taxon>
        <taxon>Ascomycota</taxon>
        <taxon>Pezizomycotina</taxon>
        <taxon>Dothideomycetes</taxon>
        <taxon>Dothideomycetidae</taxon>
        <taxon>Mycosphaerellales</taxon>
        <taxon>Teratosphaeriaceae</taxon>
        <taxon>Teratosphaeria</taxon>
    </lineage>
</organism>
<sequence>MISIRAQINVVSHALLALGTIRANLDPFAGPTDKDISDALSKVWLVNFVHSQGGPNAVLKPDAWSSGQMQLLCFARALLARRAMVSLDETTSKCDVALPKCLVSAC</sequence>
<proteinExistence type="predicted"/>
<evidence type="ECO:0000256" key="1">
    <source>
        <dbReference type="ARBA" id="ARBA00022741"/>
    </source>
</evidence>
<gene>
    <name evidence="3" type="ORF">EJ03DRAFT_73442</name>
</gene>
<dbReference type="SUPFAM" id="SSF52540">
    <property type="entry name" value="P-loop containing nucleoside triphosphate hydrolases"/>
    <property type="match status" value="1"/>
</dbReference>